<dbReference type="OrthoDB" id="9805924at2"/>
<reference evidence="1 2" key="1">
    <citation type="submission" date="2016-09" db="EMBL/GenBank/DDBJ databases">
        <title>Xenorhabdus thuongxuanensis sp. nov. and Xenorhabdus eapokensis sp. nov., isolated from Steinernema species.</title>
        <authorList>
            <person name="Kaempfer P."/>
            <person name="Tobias N.J."/>
            <person name="Phan Ke L."/>
            <person name="Bode H.B."/>
            <person name="Glaeser S.P."/>
        </authorList>
    </citation>
    <scope>NUCLEOTIDE SEQUENCE [LARGE SCALE GENOMIC DNA]</scope>
    <source>
        <strain evidence="1 2">30TX1</strain>
    </source>
</reference>
<keyword evidence="2" id="KW-1185">Reference proteome</keyword>
<sequence>MSKQNLVLRSVSNEKDVRCCFQLMQQLRPHLTSESEFWDRWQRQSADGYHLAGLFDGSTPVALAGYRVQENLMRSETWSKLLYHTLAPHL</sequence>
<evidence type="ECO:0000313" key="2">
    <source>
        <dbReference type="Proteomes" id="UP000186277"/>
    </source>
</evidence>
<dbReference type="EMBL" id="MKGR01000005">
    <property type="protein sequence ID" value="OKP07929.1"/>
    <property type="molecule type" value="Genomic_DNA"/>
</dbReference>
<evidence type="ECO:0008006" key="3">
    <source>
        <dbReference type="Google" id="ProtNLM"/>
    </source>
</evidence>
<accession>A0A1Q5U635</accession>
<proteinExistence type="predicted"/>
<comment type="caution">
    <text evidence="1">The sequence shown here is derived from an EMBL/GenBank/DDBJ whole genome shotgun (WGS) entry which is preliminary data.</text>
</comment>
<evidence type="ECO:0000313" key="1">
    <source>
        <dbReference type="EMBL" id="OKP07929.1"/>
    </source>
</evidence>
<dbReference type="RefSeq" id="WP_074019158.1">
    <property type="nucleotide sequence ID" value="NZ_CAWMWP010000076.1"/>
</dbReference>
<organism evidence="1 2">
    <name type="scientific">Xenorhabdus thuongxuanensis</name>
    <dbReference type="NCBI Taxonomy" id="1873484"/>
    <lineage>
        <taxon>Bacteria</taxon>
        <taxon>Pseudomonadati</taxon>
        <taxon>Pseudomonadota</taxon>
        <taxon>Gammaproteobacteria</taxon>
        <taxon>Enterobacterales</taxon>
        <taxon>Morganellaceae</taxon>
        <taxon>Xenorhabdus</taxon>
    </lineage>
</organism>
<name>A0A1Q5U635_9GAMM</name>
<gene>
    <name evidence="1" type="ORF">Xentx_00980</name>
</gene>
<dbReference type="AlphaFoldDB" id="A0A1Q5U635"/>
<protein>
    <recommendedName>
        <fullName evidence="3">GNAT family N-acetyltransferase</fullName>
    </recommendedName>
</protein>
<dbReference type="Proteomes" id="UP000186277">
    <property type="component" value="Unassembled WGS sequence"/>
</dbReference>